<feature type="transmembrane region" description="Helical" evidence="1">
    <location>
        <begin position="119"/>
        <end position="138"/>
    </location>
</feature>
<keyword evidence="1" id="KW-0472">Membrane</keyword>
<dbReference type="EMBL" id="BOQP01000004">
    <property type="protein sequence ID" value="GIM68103.1"/>
    <property type="molecule type" value="Genomic_DNA"/>
</dbReference>
<evidence type="ECO:0008006" key="4">
    <source>
        <dbReference type="Google" id="ProtNLM"/>
    </source>
</evidence>
<reference evidence="2" key="1">
    <citation type="submission" date="2021-03" db="EMBL/GenBank/DDBJ databases">
        <title>Whole genome shotgun sequence of Actinoplanes consettensis NBRC 14913.</title>
        <authorList>
            <person name="Komaki H."/>
            <person name="Tamura T."/>
        </authorList>
    </citation>
    <scope>NUCLEOTIDE SEQUENCE</scope>
    <source>
        <strain evidence="2">NBRC 14913</strain>
    </source>
</reference>
<organism evidence="2 3">
    <name type="scientific">Winogradskya consettensis</name>
    <dbReference type="NCBI Taxonomy" id="113560"/>
    <lineage>
        <taxon>Bacteria</taxon>
        <taxon>Bacillati</taxon>
        <taxon>Actinomycetota</taxon>
        <taxon>Actinomycetes</taxon>
        <taxon>Micromonosporales</taxon>
        <taxon>Micromonosporaceae</taxon>
        <taxon>Winogradskya</taxon>
    </lineage>
</organism>
<evidence type="ECO:0000313" key="2">
    <source>
        <dbReference type="EMBL" id="GIM68103.1"/>
    </source>
</evidence>
<dbReference type="AlphaFoldDB" id="A0A919S935"/>
<feature type="transmembrane region" description="Helical" evidence="1">
    <location>
        <begin position="62"/>
        <end position="79"/>
    </location>
</feature>
<feature type="transmembrane region" description="Helical" evidence="1">
    <location>
        <begin position="86"/>
        <end position="107"/>
    </location>
</feature>
<evidence type="ECO:0000313" key="3">
    <source>
        <dbReference type="Proteomes" id="UP000680865"/>
    </source>
</evidence>
<sequence>MVVLGNRPRRLREAARVRRGLILAWWTFTITFVFLRVLTLLIHLKVRGFGDVSLGGVHLHHYVWGILILMAVGFGGLVNRSSRFNMVAGAAYGVGLALVIDEAALLIELRDVYWSGEGWGSVALAIVLIGVTGSILVLRRSAREDD</sequence>
<keyword evidence="1" id="KW-1133">Transmembrane helix</keyword>
<name>A0A919S935_9ACTN</name>
<evidence type="ECO:0000256" key="1">
    <source>
        <dbReference type="SAM" id="Phobius"/>
    </source>
</evidence>
<feature type="transmembrane region" description="Helical" evidence="1">
    <location>
        <begin position="21"/>
        <end position="42"/>
    </location>
</feature>
<protein>
    <recommendedName>
        <fullName evidence="4">Integral membrane protein</fullName>
    </recommendedName>
</protein>
<keyword evidence="1" id="KW-0812">Transmembrane</keyword>
<gene>
    <name evidence="2" type="ORF">Aco04nite_09260</name>
</gene>
<dbReference type="RefSeq" id="WP_212995904.1">
    <property type="nucleotide sequence ID" value="NZ_BAAATW010000002.1"/>
</dbReference>
<dbReference type="Proteomes" id="UP000680865">
    <property type="component" value="Unassembled WGS sequence"/>
</dbReference>
<accession>A0A919S935</accession>
<proteinExistence type="predicted"/>
<keyword evidence="3" id="KW-1185">Reference proteome</keyword>
<comment type="caution">
    <text evidence="2">The sequence shown here is derived from an EMBL/GenBank/DDBJ whole genome shotgun (WGS) entry which is preliminary data.</text>
</comment>